<name>A0A7C3PBQ7_9CYAN</name>
<reference evidence="1" key="1">
    <citation type="journal article" date="2020" name="mSystems">
        <title>Genome- and Community-Level Interaction Insights into Carbon Utilization and Element Cycling Functions of Hydrothermarchaeota in Hydrothermal Sediment.</title>
        <authorList>
            <person name="Zhou Z."/>
            <person name="Liu Y."/>
            <person name="Xu W."/>
            <person name="Pan J."/>
            <person name="Luo Z.H."/>
            <person name="Li M."/>
        </authorList>
    </citation>
    <scope>NUCLEOTIDE SEQUENCE [LARGE SCALE GENOMIC DNA]</scope>
    <source>
        <strain evidence="1">SpSt-418</strain>
    </source>
</reference>
<proteinExistence type="predicted"/>
<dbReference type="EMBL" id="DSRU01000010">
    <property type="protein sequence ID" value="HFM96254.1"/>
    <property type="molecule type" value="Genomic_DNA"/>
</dbReference>
<gene>
    <name evidence="1" type="ORF">ENR64_00520</name>
</gene>
<protein>
    <submittedName>
        <fullName evidence="1">Uncharacterized protein</fullName>
    </submittedName>
</protein>
<accession>A0A7C3PBQ7</accession>
<organism evidence="1">
    <name type="scientific">Oscillatoriales cyanobacterium SpSt-418</name>
    <dbReference type="NCBI Taxonomy" id="2282169"/>
    <lineage>
        <taxon>Bacteria</taxon>
        <taxon>Bacillati</taxon>
        <taxon>Cyanobacteriota</taxon>
        <taxon>Cyanophyceae</taxon>
        <taxon>Oscillatoriophycideae</taxon>
        <taxon>Oscillatoriales</taxon>
    </lineage>
</organism>
<dbReference type="AlphaFoldDB" id="A0A7C3PBQ7"/>
<evidence type="ECO:0000313" key="1">
    <source>
        <dbReference type="EMBL" id="HFM96254.1"/>
    </source>
</evidence>
<comment type="caution">
    <text evidence="1">The sequence shown here is derived from an EMBL/GenBank/DDBJ whole genome shotgun (WGS) entry which is preliminary data.</text>
</comment>
<sequence length="170" mass="18512">MTQSIPAQSKATPDKAAHHQRLLELVEAEDAANGEVGCGRELGKGLSEYFSTHGVALDDEPLKSLLREHLGPILMEPDFDSITTQIQRRLESLVVQTLDGSSSSASLLDSSTVAEHIPTQEVRELFQSQLADFSNSHFETFVLKSEPLKACALNFMNGRMGIPAIDSCSK</sequence>